<reference evidence="1 2" key="1">
    <citation type="journal article" date="2018" name="BMC Genomics">
        <title>Comparative genome analyses reveal sequence features reflecting distinct modes of host-adaptation between dicot and monocot powdery mildew.</title>
        <authorList>
            <person name="Wu Y."/>
            <person name="Ma X."/>
            <person name="Pan Z."/>
            <person name="Kale S.D."/>
            <person name="Song Y."/>
            <person name="King H."/>
            <person name="Zhang Q."/>
            <person name="Presley C."/>
            <person name="Deng X."/>
            <person name="Wei C.I."/>
            <person name="Xiao S."/>
        </authorList>
    </citation>
    <scope>NUCLEOTIDE SEQUENCE [LARGE SCALE GENOMIC DNA]</scope>
    <source>
        <strain evidence="1">UCSC1</strain>
    </source>
</reference>
<comment type="caution">
    <text evidence="1">The sequence shown here is derived from an EMBL/GenBank/DDBJ whole genome shotgun (WGS) entry which is preliminary data.</text>
</comment>
<gene>
    <name evidence="1" type="ORF">GcC1_175043</name>
</gene>
<accession>A0A420HPS9</accession>
<dbReference type="Proteomes" id="UP000285405">
    <property type="component" value="Unassembled WGS sequence"/>
</dbReference>
<evidence type="ECO:0000313" key="1">
    <source>
        <dbReference type="EMBL" id="RKF59426.1"/>
    </source>
</evidence>
<sequence>MEKEWSQSVRGHLNLGRFRKCITVLKELDGVLKAVEKLRKMEEKKLQSVSTLEERIIALEKMLRKSLEAIPQKSRSLAVEAAGKRSYASVVAPKMEKIVVRMRVAGAEGMQPRELLSVRVKM</sequence>
<organism evidence="1 2">
    <name type="scientific">Golovinomyces cichoracearum</name>
    <dbReference type="NCBI Taxonomy" id="62708"/>
    <lineage>
        <taxon>Eukaryota</taxon>
        <taxon>Fungi</taxon>
        <taxon>Dikarya</taxon>
        <taxon>Ascomycota</taxon>
        <taxon>Pezizomycotina</taxon>
        <taxon>Leotiomycetes</taxon>
        <taxon>Erysiphales</taxon>
        <taxon>Erysiphaceae</taxon>
        <taxon>Golovinomyces</taxon>
    </lineage>
</organism>
<proteinExistence type="predicted"/>
<dbReference type="AlphaFoldDB" id="A0A420HPS9"/>
<name>A0A420HPS9_9PEZI</name>
<dbReference type="OrthoDB" id="4509841at2759"/>
<dbReference type="EMBL" id="MCBR01017539">
    <property type="protein sequence ID" value="RKF59426.1"/>
    <property type="molecule type" value="Genomic_DNA"/>
</dbReference>
<evidence type="ECO:0000313" key="2">
    <source>
        <dbReference type="Proteomes" id="UP000285405"/>
    </source>
</evidence>
<protein>
    <submittedName>
        <fullName evidence="1">AIR1 domain-containing protein</fullName>
    </submittedName>
</protein>